<evidence type="ECO:0000313" key="2">
    <source>
        <dbReference type="EMBL" id="EEN79762.1"/>
    </source>
</evidence>
<dbReference type="HOGENOM" id="CLU_2494023_0_0_9"/>
<comment type="caution">
    <text evidence="2">The sequence shown here is derived from an EMBL/GenBank/DDBJ whole genome shotgun (WGS) entry which is preliminary data.</text>
</comment>
<dbReference type="EMBL" id="ACIZ01000091">
    <property type="protein sequence ID" value="EEN79762.1"/>
    <property type="molecule type" value="Genomic_DNA"/>
</dbReference>
<keyword evidence="1" id="KW-0812">Transmembrane</keyword>
<keyword evidence="3" id="KW-1185">Reference proteome</keyword>
<accession>C2JYS9</accession>
<proteinExistence type="predicted"/>
<feature type="transmembrane region" description="Helical" evidence="1">
    <location>
        <begin position="35"/>
        <end position="60"/>
    </location>
</feature>
<evidence type="ECO:0000313" key="3">
    <source>
        <dbReference type="Proteomes" id="UP000004525"/>
    </source>
</evidence>
<evidence type="ECO:0000256" key="1">
    <source>
        <dbReference type="SAM" id="Phobius"/>
    </source>
</evidence>
<keyword evidence="1" id="KW-0472">Membrane</keyword>
<name>C2JYS9_LACRM</name>
<keyword evidence="1" id="KW-1133">Transmembrane helix</keyword>
<feature type="transmembrane region" description="Helical" evidence="1">
    <location>
        <begin position="66"/>
        <end position="84"/>
    </location>
</feature>
<sequence>MKGSTVNLYYATWLIFLATLFVFKDRKFVKRMISAILDDGSLVFGIRTVIWLALLGLFFVTNHTDWPSAVLILLIVSAVILIDWHKTFQEE</sequence>
<dbReference type="Proteomes" id="UP000004525">
    <property type="component" value="Unassembled WGS sequence"/>
</dbReference>
<reference evidence="2" key="1">
    <citation type="submission" date="2009-01" db="EMBL/GenBank/DDBJ databases">
        <authorList>
            <person name="Qin X."/>
            <person name="Bachman B."/>
            <person name="Battles P."/>
            <person name="Bell A."/>
            <person name="Bess C."/>
            <person name="Bickham C."/>
            <person name="Chaboub L."/>
            <person name="Chen D."/>
            <person name="Coyle M."/>
            <person name="Deiros D.R."/>
            <person name="Dinh H."/>
            <person name="Forbes L."/>
            <person name="Fowler G."/>
            <person name="Francisco L."/>
            <person name="Fu Q."/>
            <person name="Gubbala S."/>
            <person name="Hale W."/>
            <person name="Han Y."/>
            <person name="Hemphill L."/>
            <person name="Highlander S.K."/>
            <person name="Hirani K."/>
            <person name="Hogues M."/>
            <person name="Jackson L."/>
            <person name="Jakkamsetti A."/>
            <person name="Javaid M."/>
            <person name="Jiang H."/>
            <person name="Korchina V."/>
            <person name="Kovar C."/>
            <person name="Lara F."/>
            <person name="Lee S."/>
            <person name="Mata R."/>
            <person name="Mathew T."/>
            <person name="Moen C."/>
            <person name="Morales K."/>
            <person name="Munidasa M."/>
            <person name="Nazareth L."/>
            <person name="Ngo R."/>
            <person name="Nguyen L."/>
            <person name="Okwuonu G."/>
            <person name="Ongeri F."/>
            <person name="Patil S."/>
            <person name="Petrosino J."/>
            <person name="Pham C."/>
            <person name="Pham P."/>
            <person name="Pu L.-L."/>
            <person name="Puazo M."/>
            <person name="Raj R."/>
            <person name="Reid J."/>
            <person name="Rouhana J."/>
            <person name="Saada N."/>
            <person name="Shang Y."/>
            <person name="Simmons D."/>
            <person name="Thornton R."/>
            <person name="Warren J."/>
            <person name="Weissenberger G."/>
            <person name="Zhang J."/>
            <person name="Zhang L."/>
            <person name="Zhou C."/>
            <person name="Zhu D."/>
            <person name="Muzny D."/>
            <person name="Worley K."/>
            <person name="Gibbs R."/>
        </authorList>
    </citation>
    <scope>NUCLEOTIDE SEQUENCE [LARGE SCALE GENOMIC DNA]</scope>
    <source>
        <strain evidence="2">LMS2-1</strain>
    </source>
</reference>
<feature type="transmembrane region" description="Helical" evidence="1">
    <location>
        <begin position="6"/>
        <end position="23"/>
    </location>
</feature>
<protein>
    <submittedName>
        <fullName evidence="2">Uncharacterized protein</fullName>
    </submittedName>
</protein>
<organism evidence="2 3">
    <name type="scientific">Lacticaseibacillus rhamnosus (strain LMS2-1)</name>
    <dbReference type="NCBI Taxonomy" id="525361"/>
    <lineage>
        <taxon>Bacteria</taxon>
        <taxon>Bacillati</taxon>
        <taxon>Bacillota</taxon>
        <taxon>Bacilli</taxon>
        <taxon>Lactobacillales</taxon>
        <taxon>Lactobacillaceae</taxon>
        <taxon>Lacticaseibacillus</taxon>
    </lineage>
</organism>
<dbReference type="AlphaFoldDB" id="C2JYS9"/>
<gene>
    <name evidence="2" type="ORF">HMPREF0539_2064</name>
</gene>